<dbReference type="OrthoDB" id="5569250at2759"/>
<dbReference type="Gene3D" id="1.10.510.10">
    <property type="entry name" value="Transferase(Phosphotransferase) domain 1"/>
    <property type="match status" value="1"/>
</dbReference>
<accession>A0A8H6XFV5</accession>
<reference evidence="3" key="1">
    <citation type="submission" date="2020-05" db="EMBL/GenBank/DDBJ databases">
        <title>Mycena genomes resolve the evolution of fungal bioluminescence.</title>
        <authorList>
            <person name="Tsai I.J."/>
        </authorList>
    </citation>
    <scope>NUCLEOTIDE SEQUENCE</scope>
    <source>
        <strain evidence="3">160909Yilan</strain>
    </source>
</reference>
<gene>
    <name evidence="3" type="ORF">MSAN_02098000</name>
</gene>
<dbReference type="PANTHER" id="PTHR38248">
    <property type="entry name" value="FUNK1 6"/>
    <property type="match status" value="1"/>
</dbReference>
<protein>
    <submittedName>
        <fullName evidence="3">Other 1 protein kinase</fullName>
    </submittedName>
</protein>
<dbReference type="Proteomes" id="UP000623467">
    <property type="component" value="Unassembled WGS sequence"/>
</dbReference>
<evidence type="ECO:0000313" key="3">
    <source>
        <dbReference type="EMBL" id="KAF7340698.1"/>
    </source>
</evidence>
<organism evidence="3 4">
    <name type="scientific">Mycena sanguinolenta</name>
    <dbReference type="NCBI Taxonomy" id="230812"/>
    <lineage>
        <taxon>Eukaryota</taxon>
        <taxon>Fungi</taxon>
        <taxon>Dikarya</taxon>
        <taxon>Basidiomycota</taxon>
        <taxon>Agaricomycotina</taxon>
        <taxon>Agaricomycetes</taxon>
        <taxon>Agaricomycetidae</taxon>
        <taxon>Agaricales</taxon>
        <taxon>Marasmiineae</taxon>
        <taxon>Mycenaceae</taxon>
        <taxon>Mycena</taxon>
    </lineage>
</organism>
<dbReference type="SMART" id="SM00220">
    <property type="entry name" value="S_TKc"/>
    <property type="match status" value="1"/>
</dbReference>
<dbReference type="InterPro" id="IPR000719">
    <property type="entry name" value="Prot_kinase_dom"/>
</dbReference>
<dbReference type="GO" id="GO:0004672">
    <property type="term" value="F:protein kinase activity"/>
    <property type="evidence" value="ECO:0007669"/>
    <property type="project" value="InterPro"/>
</dbReference>
<dbReference type="EMBL" id="JACAZH010000029">
    <property type="protein sequence ID" value="KAF7340698.1"/>
    <property type="molecule type" value="Genomic_DNA"/>
</dbReference>
<evidence type="ECO:0000256" key="1">
    <source>
        <dbReference type="SAM" id="MobiDB-lite"/>
    </source>
</evidence>
<feature type="domain" description="Protein kinase" evidence="2">
    <location>
        <begin position="51"/>
        <end position="373"/>
    </location>
</feature>
<dbReference type="InterPro" id="IPR011009">
    <property type="entry name" value="Kinase-like_dom_sf"/>
</dbReference>
<evidence type="ECO:0000259" key="2">
    <source>
        <dbReference type="PROSITE" id="PS50011"/>
    </source>
</evidence>
<comment type="caution">
    <text evidence="3">The sequence shown here is derived from an EMBL/GenBank/DDBJ whole genome shotgun (WGS) entry which is preliminary data.</text>
</comment>
<keyword evidence="3" id="KW-0418">Kinase</keyword>
<feature type="region of interest" description="Disordered" evidence="1">
    <location>
        <begin position="1"/>
        <end position="26"/>
    </location>
</feature>
<dbReference type="AlphaFoldDB" id="A0A8H6XFV5"/>
<dbReference type="PROSITE" id="PS50011">
    <property type="entry name" value="PROTEIN_KINASE_DOM"/>
    <property type="match status" value="1"/>
</dbReference>
<evidence type="ECO:0000313" key="4">
    <source>
        <dbReference type="Proteomes" id="UP000623467"/>
    </source>
</evidence>
<keyword evidence="3" id="KW-0808">Transferase</keyword>
<dbReference type="SUPFAM" id="SSF56112">
    <property type="entry name" value="Protein kinase-like (PK-like)"/>
    <property type="match status" value="1"/>
</dbReference>
<dbReference type="PROSITE" id="PS00109">
    <property type="entry name" value="PROTEIN_KINASE_TYR"/>
    <property type="match status" value="1"/>
</dbReference>
<proteinExistence type="predicted"/>
<name>A0A8H6XFV5_9AGAR</name>
<dbReference type="InterPro" id="IPR008266">
    <property type="entry name" value="Tyr_kinase_AS"/>
</dbReference>
<dbReference type="GO" id="GO:0005524">
    <property type="term" value="F:ATP binding"/>
    <property type="evidence" value="ECO:0007669"/>
    <property type="project" value="InterPro"/>
</dbReference>
<dbReference type="Pfam" id="PF17667">
    <property type="entry name" value="Pkinase_fungal"/>
    <property type="match status" value="1"/>
</dbReference>
<dbReference type="PANTHER" id="PTHR38248:SF2">
    <property type="entry name" value="FUNK1 11"/>
    <property type="match status" value="1"/>
</dbReference>
<dbReference type="InterPro" id="IPR040976">
    <property type="entry name" value="Pkinase_fungal"/>
</dbReference>
<keyword evidence="4" id="KW-1185">Reference proteome</keyword>
<sequence>MPTRERFNGLGSSGTEDKAASLEPPSSYWPLDNSTLHLNDGQSLEVGEPIFQRSRTSGRGTSVFRGMAGLKNVVVKCSYRPSTSRTNEAQIVKSATDFARASGDSWVIRHLPAILHGEERELGSKCHPSGNSGQEYTESGVLRIVVQEELHRITELTTAAELGEAFRGIFRCYRWLYEKAHIVHRDISLSNLMFRTVNGKIYGVLNDFDLSVDMNAEPRFPSDSEQRPGTLPYMALELLAPRPPPPRHFYRFDLESLFYAMLIASCHYHDGKKIEDRPFEEWQHLAPTALCYRKNSFLNLGPVPAPTSNFANFDDLNWDLRAMFREGFHAQAKDDYMRRQFAHKSNFDQETFGGLVTFDTFEQILDQHLAPLT</sequence>